<evidence type="ECO:0000259" key="2">
    <source>
        <dbReference type="Pfam" id="PF08308"/>
    </source>
</evidence>
<proteinExistence type="predicted"/>
<dbReference type="Proteomes" id="UP001198163">
    <property type="component" value="Unassembled WGS sequence"/>
</dbReference>
<dbReference type="InterPro" id="IPR013229">
    <property type="entry name" value="PEGA"/>
</dbReference>
<comment type="caution">
    <text evidence="3">The sequence shown here is derived from an EMBL/GenBank/DDBJ whole genome shotgun (WGS) entry which is preliminary data.</text>
</comment>
<dbReference type="RefSeq" id="WP_230755184.1">
    <property type="nucleotide sequence ID" value="NZ_JAINWA010000003.1"/>
</dbReference>
<evidence type="ECO:0000313" key="4">
    <source>
        <dbReference type="Proteomes" id="UP001198163"/>
    </source>
</evidence>
<gene>
    <name evidence="3" type="ORF">K7J14_08275</name>
</gene>
<reference evidence="3" key="1">
    <citation type="submission" date="2021-08" db="EMBL/GenBank/DDBJ databases">
        <title>Comparative analyses of Brucepasteria parasyntrophica and Teretinema zuelzerae.</title>
        <authorList>
            <person name="Song Y."/>
            <person name="Brune A."/>
        </authorList>
    </citation>
    <scope>NUCLEOTIDE SEQUENCE</scope>
    <source>
        <strain evidence="3">DSM 1903</strain>
    </source>
</reference>
<keyword evidence="4" id="KW-1185">Reference proteome</keyword>
<feature type="signal peptide" evidence="1">
    <location>
        <begin position="1"/>
        <end position="22"/>
    </location>
</feature>
<dbReference type="Pfam" id="PF08308">
    <property type="entry name" value="PEGA"/>
    <property type="match status" value="1"/>
</dbReference>
<accession>A0AAE3JJY2</accession>
<feature type="chain" id="PRO_5042289868" evidence="1">
    <location>
        <begin position="23"/>
        <end position="483"/>
    </location>
</feature>
<dbReference type="EMBL" id="JAINWA010000003">
    <property type="protein sequence ID" value="MCD1654700.1"/>
    <property type="molecule type" value="Genomic_DNA"/>
</dbReference>
<name>A0AAE3JJY2_9SPIR</name>
<protein>
    <submittedName>
        <fullName evidence="3">PEGA domain-containing protein</fullName>
    </submittedName>
</protein>
<keyword evidence="1" id="KW-0732">Signal</keyword>
<evidence type="ECO:0000313" key="3">
    <source>
        <dbReference type="EMBL" id="MCD1654700.1"/>
    </source>
</evidence>
<evidence type="ECO:0000256" key="1">
    <source>
        <dbReference type="SAM" id="SignalP"/>
    </source>
</evidence>
<sequence>MSLIRRISPAVLAFLFVSRLCAQDAWVIAAEEFSLTEPNPLYAPYSKAIPSLLLGRISTVSSRMVLPDELQARKLKELSDAKLALVKSRSDLLLSRDKILFSAEDDSEKEKKRRKAADDIAAKQAEIDAKSKEIDVFLSDPSPQTSMRKIGLWKDGNQYWTRKEGASLASELKAAGVSALLTGTVEDIAGYACVSASFQTGLPGLPAEPVVAAGAWEDLDQLVTLLALRLTPTLSNRPSVVLRIKADPAEARVFLDGSLLDIADGEVRTHEGEHVLRVEAPGYRSAEKKAAFFDASEFDVAISLEPLQTVQVAFNPGSLDSTVYIHDKTLKTDSSSVLDLVPGEAVGNIETGNVRTWFVLDIPSTEQEDAFEAQVRLNKTNTEKRMEKARKTFYWSLGALYLSLPPTLMLQGKSLNMYRAYNEGRLEQTADIAESINAWTQAAAVSRGVSIGLGINLAVQLVRYILAAEQAVPRRASFSAEKE</sequence>
<dbReference type="AlphaFoldDB" id="A0AAE3JJY2"/>
<organism evidence="3 4">
    <name type="scientific">Teretinema zuelzerae</name>
    <dbReference type="NCBI Taxonomy" id="156"/>
    <lineage>
        <taxon>Bacteria</taxon>
        <taxon>Pseudomonadati</taxon>
        <taxon>Spirochaetota</taxon>
        <taxon>Spirochaetia</taxon>
        <taxon>Spirochaetales</taxon>
        <taxon>Treponemataceae</taxon>
        <taxon>Teretinema</taxon>
    </lineage>
</organism>
<feature type="domain" description="PEGA" evidence="2">
    <location>
        <begin position="240"/>
        <end position="306"/>
    </location>
</feature>